<organism evidence="1 2">
    <name type="scientific">Marine Group I thaumarchaeote</name>
    <dbReference type="NCBI Taxonomy" id="2511932"/>
    <lineage>
        <taxon>Archaea</taxon>
        <taxon>Nitrososphaerota</taxon>
        <taxon>Marine Group I</taxon>
    </lineage>
</organism>
<proteinExistence type="predicted"/>
<name>A0A7K4MWJ3_9ARCH</name>
<comment type="caution">
    <text evidence="1">The sequence shown here is derived from an EMBL/GenBank/DDBJ whole genome shotgun (WGS) entry which is preliminary data.</text>
</comment>
<accession>A0A7K4MWJ3</accession>
<evidence type="ECO:0000313" key="1">
    <source>
        <dbReference type="EMBL" id="NWJ57879.1"/>
    </source>
</evidence>
<sequence>MNIWIEYWEKSKEPSKNTHAQLRENLKWEEPKEKQKRYFDKRKDAINFANSLGERGYYATIKQDNGGY</sequence>
<dbReference type="AlphaFoldDB" id="A0A7K4MWJ3"/>
<evidence type="ECO:0000313" key="2">
    <source>
        <dbReference type="Proteomes" id="UP000575480"/>
    </source>
</evidence>
<gene>
    <name evidence="1" type="ORF">HX858_09085</name>
</gene>
<reference evidence="1 2" key="1">
    <citation type="journal article" date="2019" name="Environ. Microbiol.">
        <title>Genomics insights into ecotype formation of ammonia-oxidizing archaea in the deep ocean.</title>
        <authorList>
            <person name="Wang Y."/>
            <person name="Huang J.M."/>
            <person name="Cui G.J."/>
            <person name="Nunoura T."/>
            <person name="Takaki Y."/>
            <person name="Li W.L."/>
            <person name="Li J."/>
            <person name="Gao Z.M."/>
            <person name="Takai K."/>
            <person name="Zhang A.Q."/>
            <person name="Stepanauskas R."/>
        </authorList>
    </citation>
    <scope>NUCLEOTIDE SEQUENCE [LARGE SCALE GENOMIC DNA]</scope>
    <source>
        <strain evidence="1 2">L15a</strain>
    </source>
</reference>
<protein>
    <submittedName>
        <fullName evidence="1">Uncharacterized protein</fullName>
    </submittedName>
</protein>
<dbReference type="EMBL" id="JACATH010000022">
    <property type="protein sequence ID" value="NWJ57879.1"/>
    <property type="molecule type" value="Genomic_DNA"/>
</dbReference>
<dbReference type="Proteomes" id="UP000575480">
    <property type="component" value="Unassembled WGS sequence"/>
</dbReference>